<dbReference type="Proteomes" id="UP001225378">
    <property type="component" value="Chromosome"/>
</dbReference>
<feature type="transmembrane region" description="Helical" evidence="1">
    <location>
        <begin position="212"/>
        <end position="233"/>
    </location>
</feature>
<evidence type="ECO:0000313" key="3">
    <source>
        <dbReference type="Proteomes" id="UP001225378"/>
    </source>
</evidence>
<evidence type="ECO:0000256" key="1">
    <source>
        <dbReference type="SAM" id="Phobius"/>
    </source>
</evidence>
<gene>
    <name evidence="2" type="ORF">Q9L42_002445</name>
</gene>
<name>A0AAU7NVN7_9GAMM</name>
<accession>A0AAU7NVN7</accession>
<keyword evidence="3" id="KW-1185">Reference proteome</keyword>
<dbReference type="EMBL" id="CP157743">
    <property type="protein sequence ID" value="XBS21003.1"/>
    <property type="molecule type" value="Genomic_DNA"/>
</dbReference>
<dbReference type="SUPFAM" id="SSF53067">
    <property type="entry name" value="Actin-like ATPase domain"/>
    <property type="match status" value="1"/>
</dbReference>
<organism evidence="2 3">
    <name type="scientific">Methylomarinum roseum</name>
    <dbReference type="NCBI Taxonomy" id="3067653"/>
    <lineage>
        <taxon>Bacteria</taxon>
        <taxon>Pseudomonadati</taxon>
        <taxon>Pseudomonadota</taxon>
        <taxon>Gammaproteobacteria</taxon>
        <taxon>Methylococcales</taxon>
        <taxon>Methylococcaceae</taxon>
        <taxon>Methylomarinum</taxon>
    </lineage>
</organism>
<dbReference type="InterPro" id="IPR043129">
    <property type="entry name" value="ATPase_NBD"/>
</dbReference>
<protein>
    <submittedName>
        <fullName evidence="2">PilN domain-containing protein</fullName>
    </submittedName>
</protein>
<reference evidence="2 3" key="1">
    <citation type="journal article" date="2024" name="Microbiology">
        <title>Methylomarinum rosea sp. nov., a novel halophilic methanotrophic bacterium from the hypersaline Lake Elton.</title>
        <authorList>
            <person name="Suleimanov R.Z."/>
            <person name="Oshkin I.Y."/>
            <person name="Danilova O.V."/>
            <person name="Suzina N.E."/>
            <person name="Dedysh S.N."/>
        </authorList>
    </citation>
    <scope>NUCLEOTIDE SEQUENCE [LARGE SCALE GENOMIC DNA]</scope>
    <source>
        <strain evidence="2 3">Ch1-1</strain>
    </source>
</reference>
<dbReference type="Pfam" id="PF05137">
    <property type="entry name" value="PilN"/>
    <property type="match status" value="1"/>
</dbReference>
<keyword evidence="1" id="KW-0472">Membrane</keyword>
<proteinExistence type="predicted"/>
<dbReference type="InterPro" id="IPR052534">
    <property type="entry name" value="Extracell_DNA_Util/SecSys_Comp"/>
</dbReference>
<dbReference type="InterPro" id="IPR007813">
    <property type="entry name" value="PilN"/>
</dbReference>
<keyword evidence="1" id="KW-0812">Transmembrane</keyword>
<sequence length="368" mass="41721">MNLDSNIEFDIKRFFRWWGRELAMLMSEKLRHWLSDQSGYVFLSVEDDTLRLSALVEGERRAIAAVPLNDQTTAKYSQLKADNPDLEKARCILRLNARQAIGRILFLPAAAQENLNQVLVFEMDRYTPFTAEQVYFAAKLLGAEENGQIRVLLVATPKARLDSLYHELTNAGIHPSVADFAEAPNDFEQDWEPYNLLPPQFRPTSNRLTQSLTWTSAAIALLLMIAVLVFPVWHEGRIVADLRRQIKQLEKDTHIVQARQQEIDGIVNETERLINIKNSTPSLAELINTLSLLMPDDTWLTHLQYNNDKLQIQGQSPAASALIGVLEASPLFKNARFVSPLTQDRRTGLERFQISAEVQAAEESGDVE</sequence>
<dbReference type="PANTHER" id="PTHR40278">
    <property type="entry name" value="DNA UTILIZATION PROTEIN HOFN"/>
    <property type="match status" value="1"/>
</dbReference>
<dbReference type="AlphaFoldDB" id="A0AAU7NVN7"/>
<dbReference type="RefSeq" id="WP_305910014.1">
    <property type="nucleotide sequence ID" value="NZ_CP157743.1"/>
</dbReference>
<dbReference type="KEGG" id="mech:Q9L42_002445"/>
<keyword evidence="1" id="KW-1133">Transmembrane helix</keyword>
<dbReference type="Gene3D" id="3.30.420.380">
    <property type="match status" value="1"/>
</dbReference>
<evidence type="ECO:0000313" key="2">
    <source>
        <dbReference type="EMBL" id="XBS21003.1"/>
    </source>
</evidence>
<dbReference type="PANTHER" id="PTHR40278:SF1">
    <property type="entry name" value="DNA UTILIZATION PROTEIN HOFN"/>
    <property type="match status" value="1"/>
</dbReference>